<keyword evidence="2" id="KW-1185">Reference proteome</keyword>
<comment type="caution">
    <text evidence="1">The sequence shown here is derived from an EMBL/GenBank/DDBJ whole genome shotgun (WGS) entry which is preliminary data.</text>
</comment>
<accession>A0AAE1LQK7</accession>
<dbReference type="AlphaFoldDB" id="A0AAE1LQK7"/>
<dbReference type="PANTHER" id="PTHR33244">
    <property type="entry name" value="INTEGRASE CATALYTIC DOMAIN-CONTAINING PROTEIN-RELATED"/>
    <property type="match status" value="1"/>
</dbReference>
<gene>
    <name evidence="1" type="ORF">KUF71_016338</name>
</gene>
<evidence type="ECO:0000313" key="1">
    <source>
        <dbReference type="EMBL" id="KAK3928055.1"/>
    </source>
</evidence>
<sequence length="677" mass="76055">MFTPRYNKTPLSGMDVSPSQILMSRICRTSVPMLQKQLEPKVVNIHPTLEKLQNKVKSKHDAHARRSCVRDLFNVRSTPIRKDGSSPFKVQNIRDSDVASAHVPQSDCSVLVPINNVSPRTEVLGTSRHRLMASPHHNALITQPQVFAGFVNPYILITGCRRNNIPTLRSALSDISAHFRETGASVTVVDIVADACSAALLSHSIESIQLPTWHNLQPQPTEGAAVVPARRNDTDFAADIHFLVPPRAERGNLIPPPAELGNCNNLYLVRDVEFREVNNPISFLAFYPDLHITPDVHWMSPYDATTSTYNVSALNGLKIENSFIDGTIIPVPDVELSLIYNNSQFYQGSIPLTKVKPSNPDGVNRFIIPKRVHPTNAQTKNGLVIIDSGRNTLPIFDRQNVRQPPYQIRGLSPLEHFSSPMYAFTCCAWKEPAQPPLIDNIIPPWSSYRVANDADVIADRIVHLYYSFRPMFGLDICSTILSRYIKGYKGSQDFSFYYAPSFEQAAPALEQVLSALLNCNHETSSKVDFIGMNIESLVSKMCPEELVHRPTGMPKLKLDSCEELEKFNDFLGSRPNRKSAVCAILKKFPDGDLAQAHRAIKRWLNTSFQRPAELLSSNQSKENVAERGNKWTKGIIVAKHNADRSYLVKQLDGKILRRNTYHLRHSFTKPDRKKTLE</sequence>
<dbReference type="EMBL" id="JAHWGI010001307">
    <property type="protein sequence ID" value="KAK3928055.1"/>
    <property type="molecule type" value="Genomic_DNA"/>
</dbReference>
<organism evidence="1 2">
    <name type="scientific">Frankliniella fusca</name>
    <dbReference type="NCBI Taxonomy" id="407009"/>
    <lineage>
        <taxon>Eukaryota</taxon>
        <taxon>Metazoa</taxon>
        <taxon>Ecdysozoa</taxon>
        <taxon>Arthropoda</taxon>
        <taxon>Hexapoda</taxon>
        <taxon>Insecta</taxon>
        <taxon>Pterygota</taxon>
        <taxon>Neoptera</taxon>
        <taxon>Paraneoptera</taxon>
        <taxon>Thysanoptera</taxon>
        <taxon>Terebrantia</taxon>
        <taxon>Thripoidea</taxon>
        <taxon>Thripidae</taxon>
        <taxon>Frankliniella</taxon>
    </lineage>
</organism>
<reference evidence="1" key="1">
    <citation type="submission" date="2021-07" db="EMBL/GenBank/DDBJ databases">
        <authorList>
            <person name="Catto M.A."/>
            <person name="Jacobson A."/>
            <person name="Kennedy G."/>
            <person name="Labadie P."/>
            <person name="Hunt B.G."/>
            <person name="Srinivasan R."/>
        </authorList>
    </citation>
    <scope>NUCLEOTIDE SEQUENCE</scope>
    <source>
        <strain evidence="1">PL_HMW_Pooled</strain>
        <tissue evidence="1">Head</tissue>
    </source>
</reference>
<name>A0AAE1LQK7_9NEOP</name>
<protein>
    <submittedName>
        <fullName evidence="1">Capsid protein</fullName>
    </submittedName>
</protein>
<dbReference type="Pfam" id="PF25666">
    <property type="entry name" value="Partiti_capsid"/>
    <property type="match status" value="1"/>
</dbReference>
<reference evidence="1" key="2">
    <citation type="journal article" date="2023" name="BMC Genomics">
        <title>Pest status, molecular evolution, and epigenetic factors derived from the genome assembly of Frankliniella fusca, a thysanopteran phytovirus vector.</title>
        <authorList>
            <person name="Catto M.A."/>
            <person name="Labadie P.E."/>
            <person name="Jacobson A.L."/>
            <person name="Kennedy G.G."/>
            <person name="Srinivasan R."/>
            <person name="Hunt B.G."/>
        </authorList>
    </citation>
    <scope>NUCLEOTIDE SEQUENCE</scope>
    <source>
        <tissue evidence="1">Head</tissue>
    </source>
</reference>
<dbReference type="PANTHER" id="PTHR33244:SF3">
    <property type="entry name" value="PEPTIDASE A2 DOMAIN-CONTAINING PROTEIN"/>
    <property type="match status" value="1"/>
</dbReference>
<evidence type="ECO:0000313" key="2">
    <source>
        <dbReference type="Proteomes" id="UP001219518"/>
    </source>
</evidence>
<dbReference type="Proteomes" id="UP001219518">
    <property type="component" value="Unassembled WGS sequence"/>
</dbReference>
<proteinExistence type="predicted"/>
<dbReference type="InterPro" id="IPR058242">
    <property type="entry name" value="Capsid_partitivirus"/>
</dbReference>